<dbReference type="GO" id="GO:0005524">
    <property type="term" value="F:ATP binding"/>
    <property type="evidence" value="ECO:0007669"/>
    <property type="project" value="UniProtKB-KW"/>
</dbReference>
<evidence type="ECO:0000313" key="9">
    <source>
        <dbReference type="Proteomes" id="UP000469011"/>
    </source>
</evidence>
<comment type="caution">
    <text evidence="8">The sequence shown here is derived from an EMBL/GenBank/DDBJ whole genome shotgun (WGS) entry which is preliminary data.</text>
</comment>
<keyword evidence="4" id="KW-0547">Nucleotide-binding</keyword>
<dbReference type="InterPro" id="IPR027417">
    <property type="entry name" value="P-loop_NTPase"/>
</dbReference>
<evidence type="ECO:0000259" key="7">
    <source>
        <dbReference type="PROSITE" id="PS50893"/>
    </source>
</evidence>
<dbReference type="InterPro" id="IPR015853">
    <property type="entry name" value="ABC_transpr_FbpC"/>
</dbReference>
<dbReference type="RefSeq" id="WP_163461382.1">
    <property type="nucleotide sequence ID" value="NZ_JAAAMG010000002.1"/>
</dbReference>
<dbReference type="InterPro" id="IPR003593">
    <property type="entry name" value="AAA+_ATPase"/>
</dbReference>
<dbReference type="AlphaFoldDB" id="A0A6N9T077"/>
<reference evidence="8 9" key="1">
    <citation type="submission" date="2020-01" db="EMBL/GenBank/DDBJ databases">
        <title>Jiella pacifica sp. nov.</title>
        <authorList>
            <person name="Xue Z."/>
            <person name="Zhu S."/>
            <person name="Chen J."/>
            <person name="Yang J."/>
        </authorList>
    </citation>
    <scope>NUCLEOTIDE SEQUENCE [LARGE SCALE GENOMIC DNA]</scope>
    <source>
        <strain evidence="8 9">40Bstr34</strain>
    </source>
</reference>
<keyword evidence="5 8" id="KW-0067">ATP-binding</keyword>
<name>A0A6N9T077_9HYPH</name>
<dbReference type="Pfam" id="PF00005">
    <property type="entry name" value="ABC_tran"/>
    <property type="match status" value="1"/>
</dbReference>
<dbReference type="EMBL" id="JAAAMG010000002">
    <property type="protein sequence ID" value="NDW03446.1"/>
    <property type="molecule type" value="Genomic_DNA"/>
</dbReference>
<evidence type="ECO:0000256" key="4">
    <source>
        <dbReference type="ARBA" id="ARBA00022741"/>
    </source>
</evidence>
<keyword evidence="9" id="KW-1185">Reference proteome</keyword>
<dbReference type="GO" id="GO:0016887">
    <property type="term" value="F:ATP hydrolysis activity"/>
    <property type="evidence" value="ECO:0007669"/>
    <property type="project" value="InterPro"/>
</dbReference>
<dbReference type="PANTHER" id="PTHR43875">
    <property type="entry name" value="MALTODEXTRIN IMPORT ATP-BINDING PROTEIN MSMX"/>
    <property type="match status" value="1"/>
</dbReference>
<dbReference type="InterPro" id="IPR013611">
    <property type="entry name" value="Transp-assoc_OB_typ2"/>
</dbReference>
<keyword evidence="6" id="KW-0472">Membrane</keyword>
<dbReference type="InterPro" id="IPR008995">
    <property type="entry name" value="Mo/tungstate-bd_C_term_dom"/>
</dbReference>
<keyword evidence="3" id="KW-1003">Cell membrane</keyword>
<dbReference type="InterPro" id="IPR047641">
    <property type="entry name" value="ABC_transpr_MalK/UgpC-like"/>
</dbReference>
<dbReference type="InterPro" id="IPR003439">
    <property type="entry name" value="ABC_transporter-like_ATP-bd"/>
</dbReference>
<protein>
    <submittedName>
        <fullName evidence="8">ATP-binding cassette domain-containing protein</fullName>
    </submittedName>
</protein>
<dbReference type="SUPFAM" id="SSF50331">
    <property type="entry name" value="MOP-like"/>
    <property type="match status" value="1"/>
</dbReference>
<dbReference type="GO" id="GO:0055052">
    <property type="term" value="C:ATP-binding cassette (ABC) transporter complex, substrate-binding subunit-containing"/>
    <property type="evidence" value="ECO:0007669"/>
    <property type="project" value="TreeGrafter"/>
</dbReference>
<dbReference type="SUPFAM" id="SSF52540">
    <property type="entry name" value="P-loop containing nucleoside triphosphate hydrolases"/>
    <property type="match status" value="1"/>
</dbReference>
<gene>
    <name evidence="8" type="ORF">GTK09_03310</name>
</gene>
<evidence type="ECO:0000256" key="6">
    <source>
        <dbReference type="ARBA" id="ARBA00023136"/>
    </source>
</evidence>
<dbReference type="Gene3D" id="2.40.50.100">
    <property type="match status" value="1"/>
</dbReference>
<evidence type="ECO:0000256" key="2">
    <source>
        <dbReference type="ARBA" id="ARBA00022448"/>
    </source>
</evidence>
<dbReference type="SMART" id="SM00382">
    <property type="entry name" value="AAA"/>
    <property type="match status" value="1"/>
</dbReference>
<sequence>MLELINVSRRVGAEDHIIDVSLQLQRGSINVLLGPTLAGKTSLMRLMAGLDAPTSGKVVMDGKDVTGVPVRKRNVAMVYQQFINYPTLTVYENIASPMRVAGRPKAEIDAAVKKAADLLQMTPYLGRTPLNLSGGQQQRTALARALVKNADVVLLDEPLANLDYKLREELREELPKIFAETGAIFVYATTEPHEALLLGGQTATLSKGRVTQFGETTAVYRRPADLLTATTFSDPPLNVLAAEKRGQRFSGAGGVDFAAAPAHAGLGDGRYRIGVRPHRLELGTTHAAGFDARVTLTEVTGSETYIHATHVGTDIIALVHGVRRVDAGDTVHLSFDPAEILVFGEDGSAVAAPAAMAA</sequence>
<feature type="domain" description="ABC transporter" evidence="7">
    <location>
        <begin position="2"/>
        <end position="232"/>
    </location>
</feature>
<evidence type="ECO:0000256" key="1">
    <source>
        <dbReference type="ARBA" id="ARBA00005417"/>
    </source>
</evidence>
<comment type="similarity">
    <text evidence="1">Belongs to the ABC transporter superfamily.</text>
</comment>
<proteinExistence type="inferred from homology"/>
<evidence type="ECO:0000256" key="5">
    <source>
        <dbReference type="ARBA" id="ARBA00022840"/>
    </source>
</evidence>
<dbReference type="Proteomes" id="UP000469011">
    <property type="component" value="Unassembled WGS sequence"/>
</dbReference>
<dbReference type="CDD" id="cd03259">
    <property type="entry name" value="ABC_Carb_Solutes_like"/>
    <property type="match status" value="1"/>
</dbReference>
<evidence type="ECO:0000256" key="3">
    <source>
        <dbReference type="ARBA" id="ARBA00022475"/>
    </source>
</evidence>
<keyword evidence="2" id="KW-0813">Transport</keyword>
<dbReference type="Pfam" id="PF08402">
    <property type="entry name" value="TOBE_2"/>
    <property type="match status" value="1"/>
</dbReference>
<dbReference type="PROSITE" id="PS50893">
    <property type="entry name" value="ABC_TRANSPORTER_2"/>
    <property type="match status" value="1"/>
</dbReference>
<dbReference type="InterPro" id="IPR012340">
    <property type="entry name" value="NA-bd_OB-fold"/>
</dbReference>
<dbReference type="PANTHER" id="PTHR43875:SF1">
    <property type="entry name" value="OSMOPROTECTIVE COMPOUNDS UPTAKE ATP-BINDING PROTEIN GGTA"/>
    <property type="match status" value="1"/>
</dbReference>
<organism evidence="8 9">
    <name type="scientific">Jiella pacifica</name>
    <dbReference type="NCBI Taxonomy" id="2696469"/>
    <lineage>
        <taxon>Bacteria</taxon>
        <taxon>Pseudomonadati</taxon>
        <taxon>Pseudomonadota</taxon>
        <taxon>Alphaproteobacteria</taxon>
        <taxon>Hyphomicrobiales</taxon>
        <taxon>Aurantimonadaceae</taxon>
        <taxon>Jiella</taxon>
    </lineage>
</organism>
<dbReference type="GO" id="GO:0015408">
    <property type="term" value="F:ABC-type ferric iron transporter activity"/>
    <property type="evidence" value="ECO:0007669"/>
    <property type="project" value="InterPro"/>
</dbReference>
<evidence type="ECO:0000313" key="8">
    <source>
        <dbReference type="EMBL" id="NDW03446.1"/>
    </source>
</evidence>
<dbReference type="Gene3D" id="3.40.50.300">
    <property type="entry name" value="P-loop containing nucleotide triphosphate hydrolases"/>
    <property type="match status" value="1"/>
</dbReference>
<dbReference type="Gene3D" id="2.40.50.140">
    <property type="entry name" value="Nucleic acid-binding proteins"/>
    <property type="match status" value="1"/>
</dbReference>
<accession>A0A6N9T077</accession>